<dbReference type="OrthoDB" id="444631at2759"/>
<gene>
    <name evidence="2" type="ORF">IMSHALPRED_011049</name>
</gene>
<comment type="caution">
    <text evidence="2">The sequence shown here is derived from an EMBL/GenBank/DDBJ whole genome shotgun (WGS) entry which is preliminary data.</text>
</comment>
<name>A0A8H3G332_9LECA</name>
<proteinExistence type="predicted"/>
<sequence>MASPESLSPGELAEIPLSVLKNLPALQPPAGVESNFVNPEDRGYLLNSVATVLFCLMVCLFANRVYTKLCIVRKAGWDD</sequence>
<accession>A0A8H3G332</accession>
<keyword evidence="1" id="KW-0472">Membrane</keyword>
<organism evidence="2 3">
    <name type="scientific">Imshaugia aleurites</name>
    <dbReference type="NCBI Taxonomy" id="172621"/>
    <lineage>
        <taxon>Eukaryota</taxon>
        <taxon>Fungi</taxon>
        <taxon>Dikarya</taxon>
        <taxon>Ascomycota</taxon>
        <taxon>Pezizomycotina</taxon>
        <taxon>Lecanoromycetes</taxon>
        <taxon>OSLEUM clade</taxon>
        <taxon>Lecanoromycetidae</taxon>
        <taxon>Lecanorales</taxon>
        <taxon>Lecanorineae</taxon>
        <taxon>Parmeliaceae</taxon>
        <taxon>Imshaugia</taxon>
    </lineage>
</organism>
<evidence type="ECO:0000313" key="3">
    <source>
        <dbReference type="Proteomes" id="UP000664534"/>
    </source>
</evidence>
<keyword evidence="3" id="KW-1185">Reference proteome</keyword>
<evidence type="ECO:0000313" key="2">
    <source>
        <dbReference type="EMBL" id="CAF9937181.1"/>
    </source>
</evidence>
<keyword evidence="1" id="KW-1133">Transmembrane helix</keyword>
<protein>
    <submittedName>
        <fullName evidence="2">Uncharacterized protein</fullName>
    </submittedName>
</protein>
<reference evidence="2" key="1">
    <citation type="submission" date="2021-03" db="EMBL/GenBank/DDBJ databases">
        <authorList>
            <person name="Tagirdzhanova G."/>
        </authorList>
    </citation>
    <scope>NUCLEOTIDE SEQUENCE</scope>
</reference>
<feature type="non-terminal residue" evidence="2">
    <location>
        <position position="79"/>
    </location>
</feature>
<evidence type="ECO:0000256" key="1">
    <source>
        <dbReference type="SAM" id="Phobius"/>
    </source>
</evidence>
<dbReference type="AlphaFoldDB" id="A0A8H3G332"/>
<dbReference type="EMBL" id="CAJPDT010000097">
    <property type="protein sequence ID" value="CAF9937181.1"/>
    <property type="molecule type" value="Genomic_DNA"/>
</dbReference>
<feature type="transmembrane region" description="Helical" evidence="1">
    <location>
        <begin position="44"/>
        <end position="66"/>
    </location>
</feature>
<dbReference type="Proteomes" id="UP000664534">
    <property type="component" value="Unassembled WGS sequence"/>
</dbReference>
<keyword evidence="1" id="KW-0812">Transmembrane</keyword>